<keyword evidence="6" id="KW-1185">Reference proteome</keyword>
<dbReference type="RefSeq" id="WP_254738498.1">
    <property type="nucleotide sequence ID" value="NZ_JANCLU010000002.1"/>
</dbReference>
<sequence>MICQDQPRERFVHLPTPLEPAPRLSEALGIDLLIKREDLAGLCVGGNKARLLEFAIGSLRGKGVDTLVAYASDQSNKLRDIAAVAARCGMRAVLLVPGDGHGGEPPQGNRLLFDILGAEVRVVAPGLDRAGVMAAQEQVRDECARAGRRAAVLDRMLDYGVDATIGYVDAAEELHAQLSGGPAPHSVFIAVGAGMTAAGLALGLKHLGSPARVVGVCISSPAEEVAPEIERHAARAAERLGIPTRLGAGDLTLIDDQAAIGYGTLTPPLVEVIRLFARLHGLVLDPVYNAKVARALVDEVATGGVPKGARVVFVNTGGSPATYNYAPLLAGGVAPGRPARASMAAG</sequence>
<organism evidence="5 6">
    <name type="scientific">Alsobacter ponti</name>
    <dbReference type="NCBI Taxonomy" id="2962936"/>
    <lineage>
        <taxon>Bacteria</taxon>
        <taxon>Pseudomonadati</taxon>
        <taxon>Pseudomonadota</taxon>
        <taxon>Alphaproteobacteria</taxon>
        <taxon>Hyphomicrobiales</taxon>
        <taxon>Alsobacteraceae</taxon>
        <taxon>Alsobacter</taxon>
    </lineage>
</organism>
<dbReference type="InterPro" id="IPR001926">
    <property type="entry name" value="TrpB-like_PALP"/>
</dbReference>
<dbReference type="Proteomes" id="UP001205890">
    <property type="component" value="Unassembled WGS sequence"/>
</dbReference>
<accession>A0ABT1L951</accession>
<keyword evidence="3" id="KW-0663">Pyridoxal phosphate</keyword>
<proteinExistence type="inferred from homology"/>
<gene>
    <name evidence="5" type="ORF">NK718_03025</name>
</gene>
<dbReference type="SUPFAM" id="SSF53686">
    <property type="entry name" value="Tryptophan synthase beta subunit-like PLP-dependent enzymes"/>
    <property type="match status" value="1"/>
</dbReference>
<dbReference type="PANTHER" id="PTHR43780:SF2">
    <property type="entry name" value="1-AMINOCYCLOPROPANE-1-CARBOXYLATE DEAMINASE-RELATED"/>
    <property type="match status" value="1"/>
</dbReference>
<dbReference type="EMBL" id="JANCLU010000002">
    <property type="protein sequence ID" value="MCP8937476.1"/>
    <property type="molecule type" value="Genomic_DNA"/>
</dbReference>
<comment type="similarity">
    <text evidence="2">Belongs to the ACC deaminase/D-cysteine desulfhydrase family.</text>
</comment>
<dbReference type="InterPro" id="IPR036052">
    <property type="entry name" value="TrpB-like_PALP_sf"/>
</dbReference>
<evidence type="ECO:0000256" key="3">
    <source>
        <dbReference type="ARBA" id="ARBA00022898"/>
    </source>
</evidence>
<dbReference type="PANTHER" id="PTHR43780">
    <property type="entry name" value="1-AMINOCYCLOPROPANE-1-CARBOXYLATE DEAMINASE-RELATED"/>
    <property type="match status" value="1"/>
</dbReference>
<reference evidence="5 6" key="1">
    <citation type="submission" date="2022-07" db="EMBL/GenBank/DDBJ databases">
        <authorList>
            <person name="Li W.-J."/>
            <person name="Deng Q.-Q."/>
        </authorList>
    </citation>
    <scope>NUCLEOTIDE SEQUENCE [LARGE SCALE GENOMIC DNA]</scope>
    <source>
        <strain evidence="5 6">SYSU M60028</strain>
    </source>
</reference>
<dbReference type="InterPro" id="IPR027278">
    <property type="entry name" value="ACCD_DCysDesulf"/>
</dbReference>
<evidence type="ECO:0000313" key="5">
    <source>
        <dbReference type="EMBL" id="MCP8937476.1"/>
    </source>
</evidence>
<comment type="cofactor">
    <cofactor evidence="1">
        <name>pyridoxal 5'-phosphate</name>
        <dbReference type="ChEBI" id="CHEBI:597326"/>
    </cofactor>
</comment>
<protein>
    <submittedName>
        <fullName evidence="5">Pyridoxal-phosphate dependent enzyme</fullName>
    </submittedName>
</protein>
<comment type="caution">
    <text evidence="5">The sequence shown here is derived from an EMBL/GenBank/DDBJ whole genome shotgun (WGS) entry which is preliminary data.</text>
</comment>
<dbReference type="Gene3D" id="3.40.50.1100">
    <property type="match status" value="2"/>
</dbReference>
<evidence type="ECO:0000259" key="4">
    <source>
        <dbReference type="Pfam" id="PF00291"/>
    </source>
</evidence>
<feature type="domain" description="Tryptophan synthase beta chain-like PALP" evidence="4">
    <location>
        <begin position="14"/>
        <end position="317"/>
    </location>
</feature>
<name>A0ABT1L951_9HYPH</name>
<dbReference type="Pfam" id="PF00291">
    <property type="entry name" value="PALP"/>
    <property type="match status" value="1"/>
</dbReference>
<evidence type="ECO:0000256" key="2">
    <source>
        <dbReference type="ARBA" id="ARBA00008639"/>
    </source>
</evidence>
<dbReference type="PIRSF" id="PIRSF006278">
    <property type="entry name" value="ACCD_DCysDesulf"/>
    <property type="match status" value="1"/>
</dbReference>
<evidence type="ECO:0000256" key="1">
    <source>
        <dbReference type="ARBA" id="ARBA00001933"/>
    </source>
</evidence>
<evidence type="ECO:0000313" key="6">
    <source>
        <dbReference type="Proteomes" id="UP001205890"/>
    </source>
</evidence>